<dbReference type="Pfam" id="PF12906">
    <property type="entry name" value="RINGv"/>
    <property type="match status" value="1"/>
</dbReference>
<evidence type="ECO:0000259" key="5">
    <source>
        <dbReference type="PROSITE" id="PS51292"/>
    </source>
</evidence>
<dbReference type="eggNOG" id="KOG1609">
    <property type="taxonomic scope" value="Eukaryota"/>
</dbReference>
<dbReference type="KEGG" id="smo:SELMODRAFT_84712"/>
<evidence type="ECO:0000313" key="6">
    <source>
        <dbReference type="EMBL" id="EFJ27430.1"/>
    </source>
</evidence>
<dbReference type="InterPro" id="IPR013083">
    <property type="entry name" value="Znf_RING/FYVE/PHD"/>
</dbReference>
<dbReference type="EMBL" id="GL377582">
    <property type="protein sequence ID" value="EFJ27430.1"/>
    <property type="molecule type" value="Genomic_DNA"/>
</dbReference>
<accession>D8R4B1</accession>
<proteinExistence type="predicted"/>
<evidence type="ECO:0000313" key="7">
    <source>
        <dbReference type="EMBL" id="EFJ33079.1"/>
    </source>
</evidence>
<organism evidence="8">
    <name type="scientific">Selaginella moellendorffii</name>
    <name type="common">Spikemoss</name>
    <dbReference type="NCBI Taxonomy" id="88036"/>
    <lineage>
        <taxon>Eukaryota</taxon>
        <taxon>Viridiplantae</taxon>
        <taxon>Streptophyta</taxon>
        <taxon>Embryophyta</taxon>
        <taxon>Tracheophyta</taxon>
        <taxon>Lycopodiopsida</taxon>
        <taxon>Selaginellales</taxon>
        <taxon>Selaginellaceae</taxon>
        <taxon>Selaginella</taxon>
    </lineage>
</organism>
<dbReference type="FunCoup" id="D8R4B1">
    <property type="interactions" value="1667"/>
</dbReference>
<dbReference type="Gramene" id="EFJ33079">
    <property type="protein sequence ID" value="EFJ33079"/>
    <property type="gene ID" value="SELMODRAFT_84712"/>
</dbReference>
<dbReference type="CDD" id="cd16495">
    <property type="entry name" value="RING_CH-C4HC3_MARCH"/>
    <property type="match status" value="1"/>
</dbReference>
<evidence type="ECO:0000256" key="2">
    <source>
        <dbReference type="ARBA" id="ARBA00022771"/>
    </source>
</evidence>
<sequence>MASSSSSTDTSPLVTSRSAQSSEQVLCRICLDSTGHDLIAPCRCRGTQKFVHRSCLDSWRAAKEGSAFSRCTECRATFHLRANVPHDRWWRRLKFQLLVMRDHAAIVLAAQLVVAFLGLVVYLLYGRELKEMFGYSRHPYGFYSLAVVVALLSGLSYGFFVSIICGQRISNRHYHVLAKRELSQEYVVQTINDGEEAPPSLDPVHVNELKRLGLY</sequence>
<dbReference type="AlphaFoldDB" id="D8R4B1"/>
<dbReference type="HOGENOM" id="CLU_060435_2_0_1"/>
<dbReference type="InterPro" id="IPR011016">
    <property type="entry name" value="Znf_RING-CH"/>
</dbReference>
<evidence type="ECO:0000256" key="3">
    <source>
        <dbReference type="ARBA" id="ARBA00022833"/>
    </source>
</evidence>
<dbReference type="Gene3D" id="3.30.40.10">
    <property type="entry name" value="Zinc/RING finger domain, C3HC4 (zinc finger)"/>
    <property type="match status" value="1"/>
</dbReference>
<dbReference type="GO" id="GO:0008270">
    <property type="term" value="F:zinc ion binding"/>
    <property type="evidence" value="ECO:0007669"/>
    <property type="project" value="UniProtKB-KW"/>
</dbReference>
<gene>
    <name evidence="7" type="ORF">SELMODRAFT_84712</name>
    <name evidence="6" type="ORF">SELMODRAFT_96119</name>
</gene>
<dbReference type="PANTHER" id="PTHR46347">
    <property type="entry name" value="RING/FYVE/PHD ZINC FINGER SUPERFAMILY PROTEIN"/>
    <property type="match status" value="1"/>
</dbReference>
<keyword evidence="1" id="KW-0479">Metal-binding</keyword>
<dbReference type="STRING" id="88036.D8R4B1"/>
<feature type="domain" description="RING-CH-type" evidence="5">
    <location>
        <begin position="19"/>
        <end position="81"/>
    </location>
</feature>
<feature type="transmembrane region" description="Helical" evidence="4">
    <location>
        <begin position="104"/>
        <end position="125"/>
    </location>
</feature>
<keyword evidence="3" id="KW-0862">Zinc</keyword>
<dbReference type="Gramene" id="EFJ27430">
    <property type="protein sequence ID" value="EFJ27430"/>
    <property type="gene ID" value="SELMODRAFT_96119"/>
</dbReference>
<dbReference type="SMART" id="SM00744">
    <property type="entry name" value="RINGv"/>
    <property type="match status" value="1"/>
</dbReference>
<dbReference type="PANTHER" id="PTHR46347:SF2">
    <property type="entry name" value="OS02G0132300 PROTEIN"/>
    <property type="match status" value="1"/>
</dbReference>
<keyword evidence="8" id="KW-1185">Reference proteome</keyword>
<feature type="transmembrane region" description="Helical" evidence="4">
    <location>
        <begin position="140"/>
        <end position="165"/>
    </location>
</feature>
<dbReference type="Proteomes" id="UP000001514">
    <property type="component" value="Unassembled WGS sequence"/>
</dbReference>
<keyword evidence="4" id="KW-1133">Transmembrane helix</keyword>
<keyword evidence="2" id="KW-0863">Zinc-finger</keyword>
<protein>
    <recommendedName>
        <fullName evidence="5">RING-CH-type domain-containing protein</fullName>
    </recommendedName>
</protein>
<dbReference type="SUPFAM" id="SSF57850">
    <property type="entry name" value="RING/U-box"/>
    <property type="match status" value="1"/>
</dbReference>
<evidence type="ECO:0000256" key="1">
    <source>
        <dbReference type="ARBA" id="ARBA00022723"/>
    </source>
</evidence>
<name>D8R4B1_SELML</name>
<dbReference type="PROSITE" id="PS51292">
    <property type="entry name" value="ZF_RING_CH"/>
    <property type="match status" value="1"/>
</dbReference>
<dbReference type="InParanoid" id="D8R4B1"/>
<evidence type="ECO:0000313" key="8">
    <source>
        <dbReference type="Proteomes" id="UP000001514"/>
    </source>
</evidence>
<dbReference type="EMBL" id="GL377571">
    <property type="protein sequence ID" value="EFJ33079.1"/>
    <property type="molecule type" value="Genomic_DNA"/>
</dbReference>
<evidence type="ECO:0000256" key="4">
    <source>
        <dbReference type="SAM" id="Phobius"/>
    </source>
</evidence>
<keyword evidence="4" id="KW-0812">Transmembrane</keyword>
<keyword evidence="4" id="KW-0472">Membrane</keyword>
<dbReference type="KEGG" id="smo:SELMODRAFT_96119"/>
<dbReference type="OrthoDB" id="264354at2759"/>
<reference evidence="7 8" key="1">
    <citation type="journal article" date="2011" name="Science">
        <title>The Selaginella genome identifies genetic changes associated with the evolution of vascular plants.</title>
        <authorList>
            <person name="Banks J.A."/>
            <person name="Nishiyama T."/>
            <person name="Hasebe M."/>
            <person name="Bowman J.L."/>
            <person name="Gribskov M."/>
            <person name="dePamphilis C."/>
            <person name="Albert V.A."/>
            <person name="Aono N."/>
            <person name="Aoyama T."/>
            <person name="Ambrose B.A."/>
            <person name="Ashton N.W."/>
            <person name="Axtell M.J."/>
            <person name="Barker E."/>
            <person name="Barker M.S."/>
            <person name="Bennetzen J.L."/>
            <person name="Bonawitz N.D."/>
            <person name="Chapple C."/>
            <person name="Cheng C."/>
            <person name="Correa L.G."/>
            <person name="Dacre M."/>
            <person name="DeBarry J."/>
            <person name="Dreyer I."/>
            <person name="Elias M."/>
            <person name="Engstrom E.M."/>
            <person name="Estelle M."/>
            <person name="Feng L."/>
            <person name="Finet C."/>
            <person name="Floyd S.K."/>
            <person name="Frommer W.B."/>
            <person name="Fujita T."/>
            <person name="Gramzow L."/>
            <person name="Gutensohn M."/>
            <person name="Harholt J."/>
            <person name="Hattori M."/>
            <person name="Heyl A."/>
            <person name="Hirai T."/>
            <person name="Hiwatashi Y."/>
            <person name="Ishikawa M."/>
            <person name="Iwata M."/>
            <person name="Karol K.G."/>
            <person name="Koehler B."/>
            <person name="Kolukisaoglu U."/>
            <person name="Kubo M."/>
            <person name="Kurata T."/>
            <person name="Lalonde S."/>
            <person name="Li K."/>
            <person name="Li Y."/>
            <person name="Litt A."/>
            <person name="Lyons E."/>
            <person name="Manning G."/>
            <person name="Maruyama T."/>
            <person name="Michael T.P."/>
            <person name="Mikami K."/>
            <person name="Miyazaki S."/>
            <person name="Morinaga S."/>
            <person name="Murata T."/>
            <person name="Mueller-Roeber B."/>
            <person name="Nelson D.R."/>
            <person name="Obara M."/>
            <person name="Oguri Y."/>
            <person name="Olmstead R.G."/>
            <person name="Onodera N."/>
            <person name="Petersen B.L."/>
            <person name="Pils B."/>
            <person name="Prigge M."/>
            <person name="Rensing S.A."/>
            <person name="Riano-Pachon D.M."/>
            <person name="Roberts A.W."/>
            <person name="Sato Y."/>
            <person name="Scheller H.V."/>
            <person name="Schulz B."/>
            <person name="Schulz C."/>
            <person name="Shakirov E.V."/>
            <person name="Shibagaki N."/>
            <person name="Shinohara N."/>
            <person name="Shippen D.E."/>
            <person name="Soerensen I."/>
            <person name="Sotooka R."/>
            <person name="Sugimoto N."/>
            <person name="Sugita M."/>
            <person name="Sumikawa N."/>
            <person name="Tanurdzic M."/>
            <person name="Theissen G."/>
            <person name="Ulvskov P."/>
            <person name="Wakazuki S."/>
            <person name="Weng J.K."/>
            <person name="Willats W.W."/>
            <person name="Wipf D."/>
            <person name="Wolf P.G."/>
            <person name="Yang L."/>
            <person name="Zimmer A.D."/>
            <person name="Zhu Q."/>
            <person name="Mitros T."/>
            <person name="Hellsten U."/>
            <person name="Loque D."/>
            <person name="Otillar R."/>
            <person name="Salamov A."/>
            <person name="Schmutz J."/>
            <person name="Shapiro H."/>
            <person name="Lindquist E."/>
            <person name="Lucas S."/>
            <person name="Rokhsar D."/>
            <person name="Grigoriev I.V."/>
        </authorList>
    </citation>
    <scope>NUCLEOTIDE SEQUENCE [LARGE SCALE GENOMIC DNA]</scope>
</reference>